<evidence type="ECO:0000256" key="3">
    <source>
        <dbReference type="ARBA" id="ARBA00022898"/>
    </source>
</evidence>
<dbReference type="InterPro" id="IPR015422">
    <property type="entry name" value="PyrdxlP-dep_Trfase_small"/>
</dbReference>
<gene>
    <name evidence="8" type="ORF">QF206_02405</name>
</gene>
<name>A0AAW6T640_9MICO</name>
<feature type="domain" description="Aminotransferase class I/classII large" evidence="7">
    <location>
        <begin position="33"/>
        <end position="376"/>
    </location>
</feature>
<dbReference type="GO" id="GO:0030170">
    <property type="term" value="F:pyridoxal phosphate binding"/>
    <property type="evidence" value="ECO:0007669"/>
    <property type="project" value="InterPro"/>
</dbReference>
<accession>A0AAW6T640</accession>
<dbReference type="AlphaFoldDB" id="A0AAW6T640"/>
<protein>
    <recommendedName>
        <fullName evidence="2">cysteine-S-conjugate beta-lyase</fullName>
        <ecNumber evidence="2">4.4.1.13</ecNumber>
    </recommendedName>
</protein>
<organism evidence="8 9">
    <name type="scientific">Ruicaihuangia caeni</name>
    <dbReference type="NCBI Taxonomy" id="3042517"/>
    <lineage>
        <taxon>Bacteria</taxon>
        <taxon>Bacillati</taxon>
        <taxon>Actinomycetota</taxon>
        <taxon>Actinomycetes</taxon>
        <taxon>Micrococcales</taxon>
        <taxon>Microbacteriaceae</taxon>
        <taxon>Ruicaihuangia</taxon>
    </lineage>
</organism>
<keyword evidence="3" id="KW-0663">Pyridoxal phosphate</keyword>
<evidence type="ECO:0000259" key="7">
    <source>
        <dbReference type="Pfam" id="PF00155"/>
    </source>
</evidence>
<dbReference type="GO" id="GO:0008483">
    <property type="term" value="F:transaminase activity"/>
    <property type="evidence" value="ECO:0007669"/>
    <property type="project" value="UniProtKB-KW"/>
</dbReference>
<keyword evidence="4" id="KW-0456">Lyase</keyword>
<keyword evidence="8" id="KW-0032">Aminotransferase</keyword>
<reference evidence="8 9" key="1">
    <citation type="submission" date="2023-04" db="EMBL/GenBank/DDBJ databases">
        <title>Klugiella caeni sp. nov. isolated from the sludge of biochemical tank.</title>
        <authorList>
            <person name="Geng K."/>
        </authorList>
    </citation>
    <scope>NUCLEOTIDE SEQUENCE [LARGE SCALE GENOMIC DNA]</scope>
    <source>
        <strain evidence="8 9">YN-L-19</strain>
    </source>
</reference>
<evidence type="ECO:0000313" key="9">
    <source>
        <dbReference type="Proteomes" id="UP001321506"/>
    </source>
</evidence>
<dbReference type="InterPro" id="IPR015424">
    <property type="entry name" value="PyrdxlP-dep_Trfase"/>
</dbReference>
<dbReference type="Gene3D" id="3.40.640.10">
    <property type="entry name" value="Type I PLP-dependent aspartate aminotransferase-like (Major domain)"/>
    <property type="match status" value="1"/>
</dbReference>
<keyword evidence="9" id="KW-1185">Reference proteome</keyword>
<feature type="region of interest" description="Disordered" evidence="6">
    <location>
        <begin position="385"/>
        <end position="409"/>
    </location>
</feature>
<comment type="cofactor">
    <cofactor evidence="1">
        <name>pyridoxal 5'-phosphate</name>
        <dbReference type="ChEBI" id="CHEBI:597326"/>
    </cofactor>
</comment>
<comment type="caution">
    <text evidence="8">The sequence shown here is derived from an EMBL/GenBank/DDBJ whole genome shotgun (WGS) entry which is preliminary data.</text>
</comment>
<dbReference type="Gene3D" id="3.90.1150.10">
    <property type="entry name" value="Aspartate Aminotransferase, domain 1"/>
    <property type="match status" value="1"/>
</dbReference>
<feature type="compositionally biased region" description="Low complexity" evidence="6">
    <location>
        <begin position="385"/>
        <end position="399"/>
    </location>
</feature>
<comment type="similarity">
    <text evidence="5">Belongs to the class-II pyridoxal-phosphate-dependent aminotransferase family. MalY/PatB cystathionine beta-lyase subfamily.</text>
</comment>
<dbReference type="InterPro" id="IPR004839">
    <property type="entry name" value="Aminotransferase_I/II_large"/>
</dbReference>
<sequence length="409" mass="43010">MPVAAEPLDRLRRRTSVKWGAYPDDVLPLWVAEMDLPLAEPIAQALHDAIDRSDTGYLNGRGAVPEAFAGFAARRLGWEVSPAAVRLTIDVSYGLVEVLRRTIAPGDEVVVTPPVYPPFFEIVPEAGGRVAEVPLLTDGAGTPALDLGGIERAFRAGARAMLLCNPHNPLGHPHTREQLEALAVLAAAHGVSIVSDEIHAPLTHSSATFTPFLEVSDAARECGFSVTSASKAFNLAGLKCAVMVAASDRGIRAFDAMPEEVFWRASQFGAIATAAAFASGDEWLDGALQTIESNALLVERLVAERLPGVAYRRPHASYLAWLDFSGTAWAADPAGAALEQARVALNPGGGFGRQGAAFARLNFGTSPEIIEEAVGRMAEALASATASRAAAGTTPRASSVSRSASTPEE</sequence>
<dbReference type="Pfam" id="PF00155">
    <property type="entry name" value="Aminotran_1_2"/>
    <property type="match status" value="1"/>
</dbReference>
<evidence type="ECO:0000256" key="5">
    <source>
        <dbReference type="ARBA" id="ARBA00037974"/>
    </source>
</evidence>
<evidence type="ECO:0000256" key="2">
    <source>
        <dbReference type="ARBA" id="ARBA00012224"/>
    </source>
</evidence>
<evidence type="ECO:0000256" key="1">
    <source>
        <dbReference type="ARBA" id="ARBA00001933"/>
    </source>
</evidence>
<dbReference type="GO" id="GO:0047804">
    <property type="term" value="F:cysteine-S-conjugate beta-lyase activity"/>
    <property type="evidence" value="ECO:0007669"/>
    <property type="project" value="UniProtKB-EC"/>
</dbReference>
<dbReference type="RefSeq" id="WP_281487599.1">
    <property type="nucleotide sequence ID" value="NZ_JASATX010000001.1"/>
</dbReference>
<dbReference type="EMBL" id="JASATX010000001">
    <property type="protein sequence ID" value="MDI2097819.1"/>
    <property type="molecule type" value="Genomic_DNA"/>
</dbReference>
<evidence type="ECO:0000256" key="4">
    <source>
        <dbReference type="ARBA" id="ARBA00023239"/>
    </source>
</evidence>
<proteinExistence type="inferred from homology"/>
<dbReference type="SUPFAM" id="SSF53383">
    <property type="entry name" value="PLP-dependent transferases"/>
    <property type="match status" value="1"/>
</dbReference>
<evidence type="ECO:0000313" key="8">
    <source>
        <dbReference type="EMBL" id="MDI2097819.1"/>
    </source>
</evidence>
<dbReference type="PANTHER" id="PTHR43525:SF2">
    <property type="entry name" value="CYSTATHIONINE BETA-LYASE-RELATED"/>
    <property type="match status" value="1"/>
</dbReference>
<dbReference type="Proteomes" id="UP001321506">
    <property type="component" value="Unassembled WGS sequence"/>
</dbReference>
<feature type="compositionally biased region" description="Polar residues" evidence="6">
    <location>
        <begin position="400"/>
        <end position="409"/>
    </location>
</feature>
<evidence type="ECO:0000256" key="6">
    <source>
        <dbReference type="SAM" id="MobiDB-lite"/>
    </source>
</evidence>
<dbReference type="PANTHER" id="PTHR43525">
    <property type="entry name" value="PROTEIN MALY"/>
    <property type="match status" value="1"/>
</dbReference>
<keyword evidence="8" id="KW-0808">Transferase</keyword>
<dbReference type="InterPro" id="IPR015421">
    <property type="entry name" value="PyrdxlP-dep_Trfase_major"/>
</dbReference>
<dbReference type="InterPro" id="IPR051798">
    <property type="entry name" value="Class-II_PLP-Dep_Aminotrans"/>
</dbReference>
<dbReference type="EC" id="4.4.1.13" evidence="2"/>
<dbReference type="CDD" id="cd00609">
    <property type="entry name" value="AAT_like"/>
    <property type="match status" value="1"/>
</dbReference>